<keyword evidence="3" id="KW-1185">Reference proteome</keyword>
<gene>
    <name evidence="2" type="ORF">ACFQ21_00425</name>
</gene>
<dbReference type="Gene3D" id="3.30.565.10">
    <property type="entry name" value="Histidine kinase-like ATPase, C-terminal domain"/>
    <property type="match status" value="1"/>
</dbReference>
<dbReference type="Pfam" id="PF02518">
    <property type="entry name" value="HATPase_c"/>
    <property type="match status" value="1"/>
</dbReference>
<proteinExistence type="predicted"/>
<keyword evidence="2" id="KW-0067">ATP-binding</keyword>
<evidence type="ECO:0000259" key="1">
    <source>
        <dbReference type="Pfam" id="PF02518"/>
    </source>
</evidence>
<dbReference type="GO" id="GO:0005524">
    <property type="term" value="F:ATP binding"/>
    <property type="evidence" value="ECO:0007669"/>
    <property type="project" value="UniProtKB-KW"/>
</dbReference>
<feature type="domain" description="Histidine kinase/HSP90-like ATPase" evidence="1">
    <location>
        <begin position="10"/>
        <end position="58"/>
    </location>
</feature>
<dbReference type="CDD" id="cd00075">
    <property type="entry name" value="HATPase"/>
    <property type="match status" value="1"/>
</dbReference>
<name>A0ABW3JUX3_9BACT</name>
<keyword evidence="2" id="KW-0547">Nucleotide-binding</keyword>
<evidence type="ECO:0000313" key="3">
    <source>
        <dbReference type="Proteomes" id="UP001597112"/>
    </source>
</evidence>
<organism evidence="2 3">
    <name type="scientific">Ohtaekwangia kribbensis</name>
    <dbReference type="NCBI Taxonomy" id="688913"/>
    <lineage>
        <taxon>Bacteria</taxon>
        <taxon>Pseudomonadati</taxon>
        <taxon>Bacteroidota</taxon>
        <taxon>Cytophagia</taxon>
        <taxon>Cytophagales</taxon>
        <taxon>Fulvivirgaceae</taxon>
        <taxon>Ohtaekwangia</taxon>
    </lineage>
</organism>
<dbReference type="RefSeq" id="WP_377573245.1">
    <property type="nucleotide sequence ID" value="NZ_JBHTKA010000001.1"/>
</dbReference>
<comment type="caution">
    <text evidence="2">The sequence shown here is derived from an EMBL/GenBank/DDBJ whole genome shotgun (WGS) entry which is preliminary data.</text>
</comment>
<dbReference type="EMBL" id="JBHTKA010000001">
    <property type="protein sequence ID" value="MFD0997742.1"/>
    <property type="molecule type" value="Genomic_DNA"/>
</dbReference>
<protein>
    <submittedName>
        <fullName evidence="2">ATP-binding protein</fullName>
    </submittedName>
</protein>
<evidence type="ECO:0000313" key="2">
    <source>
        <dbReference type="EMBL" id="MFD0997742.1"/>
    </source>
</evidence>
<reference evidence="3" key="1">
    <citation type="journal article" date="2019" name="Int. J. Syst. Evol. Microbiol.">
        <title>The Global Catalogue of Microorganisms (GCM) 10K type strain sequencing project: providing services to taxonomists for standard genome sequencing and annotation.</title>
        <authorList>
            <consortium name="The Broad Institute Genomics Platform"/>
            <consortium name="The Broad Institute Genome Sequencing Center for Infectious Disease"/>
            <person name="Wu L."/>
            <person name="Ma J."/>
        </authorList>
    </citation>
    <scope>NUCLEOTIDE SEQUENCE [LARGE SCALE GENOMIC DNA]</scope>
    <source>
        <strain evidence="3">CCUG 58938</strain>
    </source>
</reference>
<dbReference type="SUPFAM" id="SSF55874">
    <property type="entry name" value="ATPase domain of HSP90 chaperone/DNA topoisomerase II/histidine kinase"/>
    <property type="match status" value="1"/>
</dbReference>
<dbReference type="Proteomes" id="UP001597112">
    <property type="component" value="Unassembled WGS sequence"/>
</dbReference>
<dbReference type="InterPro" id="IPR003594">
    <property type="entry name" value="HATPase_dom"/>
</dbReference>
<accession>A0ABW3JUX3</accession>
<sequence length="67" mass="7451">MRFFYALSIENRQLVINVIDNGTGIPPYAIDRISNMFYRGSEKSIGNGLGLFMVKKALGDTGRHDGN</sequence>
<dbReference type="InterPro" id="IPR036890">
    <property type="entry name" value="HATPase_C_sf"/>
</dbReference>